<gene>
    <name evidence="2" type="ORF">LMG032447_01335</name>
</gene>
<accession>A0ABM9D2Y3</accession>
<feature type="transmembrane region" description="Helical" evidence="1">
    <location>
        <begin position="10"/>
        <end position="26"/>
    </location>
</feature>
<evidence type="ECO:0000256" key="1">
    <source>
        <dbReference type="SAM" id="Phobius"/>
    </source>
</evidence>
<feature type="transmembrane region" description="Helical" evidence="1">
    <location>
        <begin position="32"/>
        <end position="49"/>
    </location>
</feature>
<name>A0ABM9D2Y3_9LACO</name>
<comment type="caution">
    <text evidence="2">The sequence shown here is derived from an EMBL/GenBank/DDBJ whole genome shotgun (WGS) entry which is preliminary data.</text>
</comment>
<keyword evidence="1" id="KW-0812">Transmembrane</keyword>
<protein>
    <submittedName>
        <fullName evidence="2">Uncharacterized protein</fullName>
    </submittedName>
</protein>
<organism evidence="2 3">
    <name type="scientific">Convivina praedatoris</name>
    <dbReference type="NCBI Taxonomy" id="2880963"/>
    <lineage>
        <taxon>Bacteria</taxon>
        <taxon>Bacillati</taxon>
        <taxon>Bacillota</taxon>
        <taxon>Bacilli</taxon>
        <taxon>Lactobacillales</taxon>
        <taxon>Lactobacillaceae</taxon>
        <taxon>Convivina</taxon>
    </lineage>
</organism>
<dbReference type="RefSeq" id="WP_248706681.1">
    <property type="nucleotide sequence ID" value="NZ_CAKOET010000008.1"/>
</dbReference>
<keyword evidence="1" id="KW-0472">Membrane</keyword>
<dbReference type="EMBL" id="CAKOEU010000007">
    <property type="protein sequence ID" value="CAH1856643.1"/>
    <property type="molecule type" value="Genomic_DNA"/>
</dbReference>
<evidence type="ECO:0000313" key="2">
    <source>
        <dbReference type="EMBL" id="CAH1856643.1"/>
    </source>
</evidence>
<evidence type="ECO:0000313" key="3">
    <source>
        <dbReference type="Proteomes" id="UP000838102"/>
    </source>
</evidence>
<keyword evidence="1" id="KW-1133">Transmembrane helix</keyword>
<dbReference type="Proteomes" id="UP000838102">
    <property type="component" value="Unassembled WGS sequence"/>
</dbReference>
<proteinExistence type="predicted"/>
<keyword evidence="3" id="KW-1185">Reference proteome</keyword>
<sequence length="65" mass="7357">MKKWLPQQNLMVRIMLTILLIISAFFIHSPEFLKGVTVTIGVVVLSGLLDDRKPKKNSHDDSHEG</sequence>
<reference evidence="2" key="1">
    <citation type="submission" date="2022-03" db="EMBL/GenBank/DDBJ databases">
        <authorList>
            <person name="Hettiarachchi G."/>
        </authorList>
    </citation>
    <scope>NUCLEOTIDE SEQUENCE</scope>
    <source>
        <strain evidence="2">LMG 32447</strain>
    </source>
</reference>